<comment type="pathway">
    <text evidence="2 10">Bacterial outer membrane biogenesis; LPS core biosynthesis.</text>
</comment>
<evidence type="ECO:0000256" key="6">
    <source>
        <dbReference type="ARBA" id="ARBA00031445"/>
    </source>
</evidence>
<comment type="subcellular location">
    <subcellularLocation>
        <location evidence="10">Cell membrane</location>
    </subcellularLocation>
</comment>
<accession>A0A1Q9ATH7</accession>
<dbReference type="GO" id="GO:0043842">
    <property type="term" value="F:Kdo transferase activity"/>
    <property type="evidence" value="ECO:0007669"/>
    <property type="project" value="UniProtKB-EC"/>
</dbReference>
<dbReference type="InterPro" id="IPR038107">
    <property type="entry name" value="Glycos_transf_N_sf"/>
</dbReference>
<comment type="similarity">
    <text evidence="10">Belongs to the glycosyltransferase group 1 family.</text>
</comment>
<dbReference type="GO" id="GO:0009244">
    <property type="term" value="P:lipopolysaccharide core region biosynthetic process"/>
    <property type="evidence" value="ECO:0007669"/>
    <property type="project" value="UniProtKB-UniRule"/>
</dbReference>
<evidence type="ECO:0000313" key="12">
    <source>
        <dbReference type="EMBL" id="OLP58744.1"/>
    </source>
</evidence>
<keyword evidence="10" id="KW-1003">Cell membrane</keyword>
<dbReference type="NCBIfam" id="NF004387">
    <property type="entry name" value="PRK05749.1-3"/>
    <property type="match status" value="1"/>
</dbReference>
<evidence type="ECO:0000256" key="8">
    <source>
        <dbReference type="PIRSR" id="PIRSR639901-1"/>
    </source>
</evidence>
<dbReference type="EC" id="2.4.99.12" evidence="3 10"/>
<proteinExistence type="inferred from homology"/>
<feature type="domain" description="3-deoxy-D-manno-octulosonic-acid transferase N-terminal" evidence="11">
    <location>
        <begin position="42"/>
        <end position="215"/>
    </location>
</feature>
<evidence type="ECO:0000256" key="7">
    <source>
        <dbReference type="ARBA" id="ARBA00049183"/>
    </source>
</evidence>
<dbReference type="InterPro" id="IPR007507">
    <property type="entry name" value="Glycos_transf_N"/>
</dbReference>
<dbReference type="FunFam" id="3.40.50.11720:FF:000001">
    <property type="entry name" value="3-deoxy-D-manno-octulosonic acid transferase"/>
    <property type="match status" value="1"/>
</dbReference>
<dbReference type="SUPFAM" id="SSF53756">
    <property type="entry name" value="UDP-Glycosyltransferase/glycogen phosphorylase"/>
    <property type="match status" value="1"/>
</dbReference>
<reference evidence="12 13" key="1">
    <citation type="submission" date="2016-09" db="EMBL/GenBank/DDBJ databases">
        <title>Rhizobium sp. nov., a novel species isolated from the rice rhizosphere.</title>
        <authorList>
            <person name="Zhao J."/>
            <person name="Zhang X."/>
        </authorList>
    </citation>
    <scope>NUCLEOTIDE SEQUENCE [LARGE SCALE GENOMIC DNA]</scope>
    <source>
        <strain evidence="12 13">1.7048</strain>
    </source>
</reference>
<feature type="active site" description="Proton acceptor" evidence="8">
    <location>
        <position position="69"/>
    </location>
</feature>
<organism evidence="12 13">
    <name type="scientific">Xaviernesmea oryzae</name>
    <dbReference type="NCBI Taxonomy" id="464029"/>
    <lineage>
        <taxon>Bacteria</taxon>
        <taxon>Pseudomonadati</taxon>
        <taxon>Pseudomonadota</taxon>
        <taxon>Alphaproteobacteria</taxon>
        <taxon>Hyphomicrobiales</taxon>
        <taxon>Rhizobiaceae</taxon>
        <taxon>Rhizobium/Agrobacterium group</taxon>
        <taxon>Xaviernesmea</taxon>
    </lineage>
</organism>
<dbReference type="Proteomes" id="UP000186364">
    <property type="component" value="Unassembled WGS sequence"/>
</dbReference>
<name>A0A1Q9ATH7_9HYPH</name>
<dbReference type="RefSeq" id="WP_075629167.1">
    <property type="nucleotide sequence ID" value="NZ_FOAM01000003.1"/>
</dbReference>
<sequence length="438" mass="48551">MTTRPLARLALSTYRWAGAAAYPFMGAYLAMRAAKGREDSKRRDERYGFASQPRPQGPLVWFHAASVGETNAVIPLIKEIQARGIGVIVTTGTTTSAKLVSERLDPGVIHQYVPLDFKPAVSRFLDYWEPDLAIIAESEIWPMTIVELGRRHIPQVLVNGRLSDRSFARWKKRMWLAEALFEHLALVIAQSEVDAERFRALGALPVLVSGNLKVDTDLPPFDAGSLKTYRQQLGSRRTWAAISTFDGEEAAAAAVHAALKPRTDLLTIIVPRHPDRCDALEDMLNQRGLRVARRTRRDPLNADVDVFLGDTIGEMGLYLRLTDVAFVGRSLTAEGGQNPIEPAMLGCAILSGGNVQNFRETYQMLAKNGSAKIVRDVEMLAKGVNYLLVNEDVRRQMIEAGQQTVHEMRGALSATIRGLEPYINPLSVKARLQPRSES</sequence>
<dbReference type="GO" id="GO:0005886">
    <property type="term" value="C:plasma membrane"/>
    <property type="evidence" value="ECO:0007669"/>
    <property type="project" value="UniProtKB-SubCell"/>
</dbReference>
<dbReference type="GO" id="GO:0009245">
    <property type="term" value="P:lipid A biosynthetic process"/>
    <property type="evidence" value="ECO:0007669"/>
    <property type="project" value="TreeGrafter"/>
</dbReference>
<keyword evidence="10" id="KW-0472">Membrane</keyword>
<evidence type="ECO:0000259" key="11">
    <source>
        <dbReference type="Pfam" id="PF04413"/>
    </source>
</evidence>
<dbReference type="PANTHER" id="PTHR42755">
    <property type="entry name" value="3-DEOXY-MANNO-OCTULOSONATE CYTIDYLYLTRANSFERASE"/>
    <property type="match status" value="1"/>
</dbReference>
<comment type="function">
    <text evidence="1 10">Involved in lipopolysaccharide (LPS) biosynthesis. Catalyzes the transfer of 3-deoxy-D-manno-octulosonate (Kdo) residue(s) from CMP-Kdo to lipid IV(A), the tetraacyldisaccharide-1,4'-bisphosphate precursor of lipid A.</text>
</comment>
<gene>
    <name evidence="12" type="ORF">BJF93_18190</name>
</gene>
<dbReference type="OrthoDB" id="9789797at2"/>
<evidence type="ECO:0000256" key="9">
    <source>
        <dbReference type="PIRSR" id="PIRSR639901-2"/>
    </source>
</evidence>
<feature type="site" description="Transition state stabilizer" evidence="9">
    <location>
        <position position="137"/>
    </location>
</feature>
<evidence type="ECO:0000256" key="1">
    <source>
        <dbReference type="ARBA" id="ARBA00003394"/>
    </source>
</evidence>
<evidence type="ECO:0000256" key="2">
    <source>
        <dbReference type="ARBA" id="ARBA00004713"/>
    </source>
</evidence>
<keyword evidence="13" id="KW-1185">Reference proteome</keyword>
<dbReference type="Pfam" id="PF04413">
    <property type="entry name" value="Glycos_transf_N"/>
    <property type="match status" value="1"/>
</dbReference>
<keyword evidence="5 10" id="KW-0808">Transferase</keyword>
<dbReference type="PANTHER" id="PTHR42755:SF1">
    <property type="entry name" value="3-DEOXY-D-MANNO-OCTULOSONIC ACID TRANSFERASE, MITOCHONDRIAL-RELATED"/>
    <property type="match status" value="1"/>
</dbReference>
<comment type="caution">
    <text evidence="12">The sequence shown here is derived from an EMBL/GenBank/DDBJ whole genome shotgun (WGS) entry which is preliminary data.</text>
</comment>
<evidence type="ECO:0000313" key="13">
    <source>
        <dbReference type="Proteomes" id="UP000186364"/>
    </source>
</evidence>
<evidence type="ECO:0000256" key="4">
    <source>
        <dbReference type="ARBA" id="ARBA00019077"/>
    </source>
</evidence>
<dbReference type="InterPro" id="IPR039901">
    <property type="entry name" value="Kdotransferase"/>
</dbReference>
<feature type="site" description="Transition state stabilizer" evidence="9">
    <location>
        <position position="213"/>
    </location>
</feature>
<evidence type="ECO:0000256" key="5">
    <source>
        <dbReference type="ARBA" id="ARBA00022679"/>
    </source>
</evidence>
<evidence type="ECO:0000256" key="3">
    <source>
        <dbReference type="ARBA" id="ARBA00012621"/>
    </source>
</evidence>
<keyword evidence="10" id="KW-0448">Lipopolysaccharide biosynthesis</keyword>
<comment type="catalytic activity">
    <reaction evidence="7 10">
        <text>lipid IVA (E. coli) + CMP-3-deoxy-beta-D-manno-octulosonate = alpha-Kdo-(2-&gt;6)-lipid IVA (E. coli) + CMP + H(+)</text>
        <dbReference type="Rhea" id="RHEA:28066"/>
        <dbReference type="ChEBI" id="CHEBI:15378"/>
        <dbReference type="ChEBI" id="CHEBI:58603"/>
        <dbReference type="ChEBI" id="CHEBI:60364"/>
        <dbReference type="ChEBI" id="CHEBI:60377"/>
        <dbReference type="ChEBI" id="CHEBI:85987"/>
        <dbReference type="EC" id="2.4.99.12"/>
    </reaction>
</comment>
<protein>
    <recommendedName>
        <fullName evidence="4 10">3-deoxy-D-manno-octulosonic acid transferase</fullName>
        <shortName evidence="10">Kdo transferase</shortName>
        <ecNumber evidence="3 10">2.4.99.12</ecNumber>
    </recommendedName>
    <alternativeName>
        <fullName evidence="6 10">Lipid IV(A) 3-deoxy-D-manno-octulosonic acid transferase</fullName>
    </alternativeName>
</protein>
<dbReference type="UniPathway" id="UPA00958"/>
<dbReference type="AlphaFoldDB" id="A0A1Q9ATH7"/>
<dbReference type="Gene3D" id="3.40.50.11720">
    <property type="entry name" value="3-Deoxy-D-manno-octulosonic-acid transferase, N-terminal domain"/>
    <property type="match status" value="1"/>
</dbReference>
<dbReference type="Gene3D" id="3.40.50.2000">
    <property type="entry name" value="Glycogen Phosphorylase B"/>
    <property type="match status" value="1"/>
</dbReference>
<evidence type="ECO:0000256" key="10">
    <source>
        <dbReference type="RuleBase" id="RU365103"/>
    </source>
</evidence>
<dbReference type="EMBL" id="MKIP01000057">
    <property type="protein sequence ID" value="OLP58744.1"/>
    <property type="molecule type" value="Genomic_DNA"/>
</dbReference>